<protein>
    <recommendedName>
        <fullName evidence="3">DUF3800 domain-containing protein</fullName>
    </recommendedName>
</protein>
<gene>
    <name evidence="1" type="ORF">FVD38_13525</name>
</gene>
<organism evidence="1 2">
    <name type="scientific">Massilia arenae</name>
    <dbReference type="NCBI Taxonomy" id="2603288"/>
    <lineage>
        <taxon>Bacteria</taxon>
        <taxon>Pseudomonadati</taxon>
        <taxon>Pseudomonadota</taxon>
        <taxon>Betaproteobacteria</taxon>
        <taxon>Burkholderiales</taxon>
        <taxon>Oxalobacteraceae</taxon>
        <taxon>Telluria group</taxon>
        <taxon>Massilia</taxon>
    </lineage>
</organism>
<dbReference type="AlphaFoldDB" id="A0A5C7G572"/>
<reference evidence="1 2" key="1">
    <citation type="submission" date="2019-08" db="EMBL/GenBank/DDBJ databases">
        <title>Massilia golmudensis sp. nov., isolated from sand in the Qinghai-Tibetan Plateau.</title>
        <authorList>
            <person name="Zhang B."/>
        </authorList>
    </citation>
    <scope>NUCLEOTIDE SEQUENCE [LARGE SCALE GENOMIC DNA]</scope>
    <source>
        <strain evidence="1 2">GEM5</strain>
    </source>
</reference>
<keyword evidence="2" id="KW-1185">Reference proteome</keyword>
<proteinExistence type="predicted"/>
<name>A0A5C7G572_9BURK</name>
<sequence length="262" mass="29323">MKITIVADISSRISQKNYNADRITAAAVCLPSGELNNIRKLLHSDLPKWRDASDSEVRLVSDIVVREALGIGVFSIGKSDEKWDQFWEDGESANSDLLGKASAVKAAFQIKCQMFVTSTSYAFISAVNAENILGSSNRPYKIATNETLIFDKEIDGDYNIDVFNGIWRRMNERKQDTELHGVRRNIDEVLFTTEQEDRLLMLPDYVAGIAQAALSQANVLARSQVTAQCVQSVQQRLKQAPHYILKSEQFSLTHSDIFGALF</sequence>
<dbReference type="RefSeq" id="WP_147935284.1">
    <property type="nucleotide sequence ID" value="NZ_VPFD01000014.1"/>
</dbReference>
<accession>A0A5C7G572</accession>
<comment type="caution">
    <text evidence="1">The sequence shown here is derived from an EMBL/GenBank/DDBJ whole genome shotgun (WGS) entry which is preliminary data.</text>
</comment>
<evidence type="ECO:0008006" key="3">
    <source>
        <dbReference type="Google" id="ProtNLM"/>
    </source>
</evidence>
<dbReference type="EMBL" id="VPFD01000014">
    <property type="protein sequence ID" value="TXF99207.1"/>
    <property type="molecule type" value="Genomic_DNA"/>
</dbReference>
<evidence type="ECO:0000313" key="1">
    <source>
        <dbReference type="EMBL" id="TXF99207.1"/>
    </source>
</evidence>
<evidence type="ECO:0000313" key="2">
    <source>
        <dbReference type="Proteomes" id="UP000321413"/>
    </source>
</evidence>
<dbReference type="Proteomes" id="UP000321413">
    <property type="component" value="Unassembled WGS sequence"/>
</dbReference>